<dbReference type="GO" id="GO:0005615">
    <property type="term" value="C:extracellular space"/>
    <property type="evidence" value="ECO:0007669"/>
    <property type="project" value="TreeGrafter"/>
</dbReference>
<keyword evidence="1 2" id="KW-0193">Cuticle</keyword>
<feature type="signal peptide" evidence="4">
    <location>
        <begin position="1"/>
        <end position="17"/>
    </location>
</feature>
<name>A0AAE1FNL8_PETCI</name>
<dbReference type="AlphaFoldDB" id="A0AAE1FNL8"/>
<evidence type="ECO:0000256" key="2">
    <source>
        <dbReference type="PROSITE-ProRule" id="PRU00497"/>
    </source>
</evidence>
<feature type="chain" id="PRO_5042019871" description="Pro-resilin" evidence="4">
    <location>
        <begin position="18"/>
        <end position="463"/>
    </location>
</feature>
<evidence type="ECO:0008006" key="7">
    <source>
        <dbReference type="Google" id="ProtNLM"/>
    </source>
</evidence>
<organism evidence="5 6">
    <name type="scientific">Petrolisthes cinctipes</name>
    <name type="common">Flat porcelain crab</name>
    <dbReference type="NCBI Taxonomy" id="88211"/>
    <lineage>
        <taxon>Eukaryota</taxon>
        <taxon>Metazoa</taxon>
        <taxon>Ecdysozoa</taxon>
        <taxon>Arthropoda</taxon>
        <taxon>Crustacea</taxon>
        <taxon>Multicrustacea</taxon>
        <taxon>Malacostraca</taxon>
        <taxon>Eumalacostraca</taxon>
        <taxon>Eucarida</taxon>
        <taxon>Decapoda</taxon>
        <taxon>Pleocyemata</taxon>
        <taxon>Anomura</taxon>
        <taxon>Galatheoidea</taxon>
        <taxon>Porcellanidae</taxon>
        <taxon>Petrolisthes</taxon>
    </lineage>
</organism>
<dbReference type="PANTHER" id="PTHR12236:SF79">
    <property type="entry name" value="CUTICULAR PROTEIN 50CB-RELATED"/>
    <property type="match status" value="1"/>
</dbReference>
<dbReference type="EMBL" id="JAWQEG010002012">
    <property type="protein sequence ID" value="KAK3875103.1"/>
    <property type="molecule type" value="Genomic_DNA"/>
</dbReference>
<dbReference type="InterPro" id="IPR000618">
    <property type="entry name" value="Insect_cuticle"/>
</dbReference>
<keyword evidence="6" id="KW-1185">Reference proteome</keyword>
<feature type="compositionally biased region" description="Low complexity" evidence="3">
    <location>
        <begin position="429"/>
        <end position="446"/>
    </location>
</feature>
<feature type="compositionally biased region" description="Low complexity" evidence="3">
    <location>
        <begin position="274"/>
        <end position="287"/>
    </location>
</feature>
<feature type="region of interest" description="Disordered" evidence="3">
    <location>
        <begin position="429"/>
        <end position="463"/>
    </location>
</feature>
<accession>A0AAE1FNL8</accession>
<proteinExistence type="predicted"/>
<evidence type="ECO:0000313" key="6">
    <source>
        <dbReference type="Proteomes" id="UP001286313"/>
    </source>
</evidence>
<protein>
    <recommendedName>
        <fullName evidence="7">Pro-resilin</fullName>
    </recommendedName>
</protein>
<dbReference type="Pfam" id="PF00379">
    <property type="entry name" value="Chitin_bind_4"/>
    <property type="match status" value="3"/>
</dbReference>
<dbReference type="PANTHER" id="PTHR12236">
    <property type="entry name" value="STRUCTURAL CONTITUENT OF CUTICLE"/>
    <property type="match status" value="1"/>
</dbReference>
<feature type="region of interest" description="Disordered" evidence="3">
    <location>
        <begin position="274"/>
        <end position="294"/>
    </location>
</feature>
<evidence type="ECO:0000256" key="3">
    <source>
        <dbReference type="SAM" id="MobiDB-lite"/>
    </source>
</evidence>
<comment type="caution">
    <text evidence="5">The sequence shown here is derived from an EMBL/GenBank/DDBJ whole genome shotgun (WGS) entry which is preliminary data.</text>
</comment>
<dbReference type="Proteomes" id="UP001286313">
    <property type="component" value="Unassembled WGS sequence"/>
</dbReference>
<dbReference type="PROSITE" id="PS51155">
    <property type="entry name" value="CHIT_BIND_RR_2"/>
    <property type="match status" value="3"/>
</dbReference>
<evidence type="ECO:0000313" key="5">
    <source>
        <dbReference type="EMBL" id="KAK3875103.1"/>
    </source>
</evidence>
<dbReference type="InterPro" id="IPR051217">
    <property type="entry name" value="Insect_Cuticle_Struc_Prot"/>
</dbReference>
<keyword evidence="4" id="KW-0732">Signal</keyword>
<sequence>MNAKLVIVLGLAVLAAADSGSVEFRGYGVPSSESRSFESYESSEAKYDFQWAVKDDSSYNDFGHQEGRDGDNTQGSYYVHLPDGRLQKVTYYVDGDDGYIADVKYDGSASFESGSFESGSSESSSYEAPRYTPPQARYYDSNESNFRLEILADILAHSTLLPQLVIVLGLAALAAADSGSVEFRGYGVPSSESRSFESYESSEAKYDFQWAVKDDSSYNDFGHQEGRDGDNTQGSYYVHLPDGRLQKVTYYVDGDDGYIADVKYDGSASFESGSFESGSSESGSYEAPRYTPPQARYYDSDESNFRLEILADILGHSTLLPQLVIVLGLAALAAADSGSVEFRGYGVPSSESRSFESYESSEAKYDFQWAVKDDSSYNDFGHQEGRDGDNTQGSYYVHLPDGRLQKVTYYVDGDDGYIADVKYDGSASFESGSFESGSSESGSFEAPRYTPPQARYYDSNESK</sequence>
<evidence type="ECO:0000256" key="4">
    <source>
        <dbReference type="SAM" id="SignalP"/>
    </source>
</evidence>
<evidence type="ECO:0000256" key="1">
    <source>
        <dbReference type="ARBA" id="ARBA00022460"/>
    </source>
</evidence>
<reference evidence="5" key="1">
    <citation type="submission" date="2023-10" db="EMBL/GenBank/DDBJ databases">
        <title>Genome assemblies of two species of porcelain crab, Petrolisthes cinctipes and Petrolisthes manimaculis (Anomura: Porcellanidae).</title>
        <authorList>
            <person name="Angst P."/>
        </authorList>
    </citation>
    <scope>NUCLEOTIDE SEQUENCE</scope>
    <source>
        <strain evidence="5">PB745_01</strain>
        <tissue evidence="5">Gill</tissue>
    </source>
</reference>
<dbReference type="GO" id="GO:0042302">
    <property type="term" value="F:structural constituent of cuticle"/>
    <property type="evidence" value="ECO:0007669"/>
    <property type="project" value="UniProtKB-UniRule"/>
</dbReference>
<gene>
    <name evidence="5" type="ORF">Pcinc_020022</name>
</gene>
<dbReference type="GO" id="GO:0031012">
    <property type="term" value="C:extracellular matrix"/>
    <property type="evidence" value="ECO:0007669"/>
    <property type="project" value="TreeGrafter"/>
</dbReference>